<evidence type="ECO:0000256" key="2">
    <source>
        <dbReference type="ARBA" id="ARBA00022840"/>
    </source>
</evidence>
<dbReference type="STRING" id="112090.W4G629"/>
<dbReference type="EMBL" id="KI913143">
    <property type="protein sequence ID" value="ETV74741.1"/>
    <property type="molecule type" value="Genomic_DNA"/>
</dbReference>
<feature type="compositionally biased region" description="Low complexity" evidence="8">
    <location>
        <begin position="711"/>
        <end position="722"/>
    </location>
</feature>
<evidence type="ECO:0000256" key="5">
    <source>
        <dbReference type="ARBA" id="ARBA00023203"/>
    </source>
</evidence>
<dbReference type="Gene3D" id="1.20.58.530">
    <property type="match status" value="1"/>
</dbReference>
<dbReference type="PROSITE" id="PS50096">
    <property type="entry name" value="IQ"/>
    <property type="match status" value="1"/>
</dbReference>
<dbReference type="GeneID" id="20812834"/>
<feature type="region of interest" description="Disordered" evidence="8">
    <location>
        <begin position="1158"/>
        <end position="1191"/>
    </location>
</feature>
<dbReference type="Gene3D" id="1.20.120.720">
    <property type="entry name" value="Myosin VI head, motor domain, U50 subdomain"/>
    <property type="match status" value="1"/>
</dbReference>
<comment type="similarity">
    <text evidence="6">Belongs to the TRAFAC class myosin-kinesin ATPase superfamily. Myosin family.</text>
</comment>
<dbReference type="SMART" id="SM00242">
    <property type="entry name" value="MYSc"/>
    <property type="match status" value="1"/>
</dbReference>
<dbReference type="InterPro" id="IPR001609">
    <property type="entry name" value="Myosin_head_motor_dom-like"/>
</dbReference>
<keyword evidence="5 6" id="KW-0009">Actin-binding</keyword>
<feature type="binding site" evidence="6">
    <location>
        <begin position="171"/>
        <end position="178"/>
    </location>
    <ligand>
        <name>ATP</name>
        <dbReference type="ChEBI" id="CHEBI:30616"/>
    </ligand>
</feature>
<dbReference type="GO" id="GO:0007015">
    <property type="term" value="P:actin filament organization"/>
    <property type="evidence" value="ECO:0007669"/>
    <property type="project" value="TreeGrafter"/>
</dbReference>
<feature type="region of interest" description="Disordered" evidence="8">
    <location>
        <begin position="706"/>
        <end position="727"/>
    </location>
</feature>
<evidence type="ECO:0000256" key="7">
    <source>
        <dbReference type="SAM" id="Coils"/>
    </source>
</evidence>
<feature type="coiled-coil region" evidence="7">
    <location>
        <begin position="1083"/>
        <end position="1138"/>
    </location>
</feature>
<evidence type="ECO:0000259" key="9">
    <source>
        <dbReference type="PROSITE" id="PS51456"/>
    </source>
</evidence>
<accession>W4G629</accession>
<dbReference type="PANTHER" id="PTHR13140">
    <property type="entry name" value="MYOSIN"/>
    <property type="match status" value="1"/>
</dbReference>
<dbReference type="RefSeq" id="XP_009835828.1">
    <property type="nucleotide sequence ID" value="XM_009837526.1"/>
</dbReference>
<dbReference type="PROSITE" id="PS51456">
    <property type="entry name" value="MYOSIN_MOTOR"/>
    <property type="match status" value="1"/>
</dbReference>
<reference evidence="10" key="1">
    <citation type="submission" date="2013-12" db="EMBL/GenBank/DDBJ databases">
        <title>The Genome Sequence of Aphanomyces astaci APO3.</title>
        <authorList>
            <consortium name="The Broad Institute Genomics Platform"/>
            <person name="Russ C."/>
            <person name="Tyler B."/>
            <person name="van West P."/>
            <person name="Dieguez-Uribeondo J."/>
            <person name="Young S.K."/>
            <person name="Zeng Q."/>
            <person name="Gargeya S."/>
            <person name="Fitzgerald M."/>
            <person name="Abouelleil A."/>
            <person name="Alvarado L."/>
            <person name="Chapman S.B."/>
            <person name="Gainer-Dewar J."/>
            <person name="Goldberg J."/>
            <person name="Griggs A."/>
            <person name="Gujja S."/>
            <person name="Hansen M."/>
            <person name="Howarth C."/>
            <person name="Imamovic A."/>
            <person name="Ireland A."/>
            <person name="Larimer J."/>
            <person name="McCowan C."/>
            <person name="Murphy C."/>
            <person name="Pearson M."/>
            <person name="Poon T.W."/>
            <person name="Priest M."/>
            <person name="Roberts A."/>
            <person name="Saif S."/>
            <person name="Shea T."/>
            <person name="Sykes S."/>
            <person name="Wortman J."/>
            <person name="Nusbaum C."/>
            <person name="Birren B."/>
        </authorList>
    </citation>
    <scope>NUCLEOTIDE SEQUENCE [LARGE SCALE GENOMIC DNA]</scope>
    <source>
        <strain evidence="10">APO3</strain>
    </source>
</reference>
<evidence type="ECO:0000256" key="6">
    <source>
        <dbReference type="PROSITE-ProRule" id="PRU00782"/>
    </source>
</evidence>
<organism evidence="10">
    <name type="scientific">Aphanomyces astaci</name>
    <name type="common">Crayfish plague agent</name>
    <dbReference type="NCBI Taxonomy" id="112090"/>
    <lineage>
        <taxon>Eukaryota</taxon>
        <taxon>Sar</taxon>
        <taxon>Stramenopiles</taxon>
        <taxon>Oomycota</taxon>
        <taxon>Saprolegniomycetes</taxon>
        <taxon>Saprolegniales</taxon>
        <taxon>Verrucalvaceae</taxon>
        <taxon>Aphanomyces</taxon>
    </lineage>
</organism>
<dbReference type="GO" id="GO:0005737">
    <property type="term" value="C:cytoplasm"/>
    <property type="evidence" value="ECO:0007669"/>
    <property type="project" value="TreeGrafter"/>
</dbReference>
<dbReference type="PRINTS" id="PR00193">
    <property type="entry name" value="MYOSINHEAVY"/>
</dbReference>
<dbReference type="Gene3D" id="3.40.850.10">
    <property type="entry name" value="Kinesin motor domain"/>
    <property type="match status" value="1"/>
</dbReference>
<evidence type="ECO:0000256" key="4">
    <source>
        <dbReference type="ARBA" id="ARBA00023175"/>
    </source>
</evidence>
<dbReference type="GO" id="GO:0000146">
    <property type="term" value="F:microfilament motor activity"/>
    <property type="evidence" value="ECO:0007669"/>
    <property type="project" value="TreeGrafter"/>
</dbReference>
<keyword evidence="1 6" id="KW-0547">Nucleotide-binding</keyword>
<dbReference type="Gene3D" id="1.10.10.820">
    <property type="match status" value="1"/>
</dbReference>
<evidence type="ECO:0000313" key="10">
    <source>
        <dbReference type="EMBL" id="ETV74741.1"/>
    </source>
</evidence>
<protein>
    <recommendedName>
        <fullName evidence="9">Myosin motor domain-containing protein</fullName>
    </recommendedName>
</protein>
<feature type="region of interest" description="Actin-binding" evidence="6">
    <location>
        <begin position="736"/>
        <end position="758"/>
    </location>
</feature>
<dbReference type="GO" id="GO:0005524">
    <property type="term" value="F:ATP binding"/>
    <property type="evidence" value="ECO:0007669"/>
    <property type="project" value="UniProtKB-UniRule"/>
</dbReference>
<dbReference type="Gene3D" id="1.20.5.4820">
    <property type="match status" value="1"/>
</dbReference>
<keyword evidence="2 6" id="KW-0067">ATP-binding</keyword>
<dbReference type="GO" id="GO:0016020">
    <property type="term" value="C:membrane"/>
    <property type="evidence" value="ECO:0007669"/>
    <property type="project" value="TreeGrafter"/>
</dbReference>
<dbReference type="GO" id="GO:0051015">
    <property type="term" value="F:actin filament binding"/>
    <property type="evidence" value="ECO:0007669"/>
    <property type="project" value="TreeGrafter"/>
</dbReference>
<dbReference type="PANTHER" id="PTHR13140:SF845">
    <property type="entry name" value="MYOSIN-LIKE PROTEIN"/>
    <property type="match status" value="1"/>
</dbReference>
<dbReference type="AlphaFoldDB" id="W4G629"/>
<dbReference type="InterPro" id="IPR027417">
    <property type="entry name" value="P-loop_NTPase"/>
</dbReference>
<gene>
    <name evidence="10" type="ORF">H257_10838</name>
</gene>
<keyword evidence="3 6" id="KW-0518">Myosin</keyword>
<evidence type="ECO:0000256" key="3">
    <source>
        <dbReference type="ARBA" id="ARBA00023123"/>
    </source>
</evidence>
<evidence type="ECO:0000256" key="1">
    <source>
        <dbReference type="ARBA" id="ARBA00022741"/>
    </source>
</evidence>
<dbReference type="OrthoDB" id="65048at2759"/>
<dbReference type="VEuPathDB" id="FungiDB:H257_10838"/>
<evidence type="ECO:0000256" key="8">
    <source>
        <dbReference type="SAM" id="MobiDB-lite"/>
    </source>
</evidence>
<dbReference type="SUPFAM" id="SSF52540">
    <property type="entry name" value="P-loop containing nucleoside triphosphate hydrolases"/>
    <property type="match status" value="1"/>
</dbReference>
<keyword evidence="4 6" id="KW-0505">Motor protein</keyword>
<dbReference type="GO" id="GO:0016459">
    <property type="term" value="C:myosin complex"/>
    <property type="evidence" value="ECO:0007669"/>
    <property type="project" value="UniProtKB-KW"/>
</dbReference>
<dbReference type="InterPro" id="IPR036961">
    <property type="entry name" value="Kinesin_motor_dom_sf"/>
</dbReference>
<feature type="domain" description="Myosin motor" evidence="9">
    <location>
        <begin position="76"/>
        <end position="859"/>
    </location>
</feature>
<dbReference type="Pfam" id="PF00063">
    <property type="entry name" value="Myosin_head"/>
    <property type="match status" value="2"/>
</dbReference>
<proteinExistence type="inferred from homology"/>
<sequence>MTSDDQPEKIRVGDLYWKQIGSNGWVLGKVSAYDADTTTATFDLVDEDSGDVLQPVQQDLINVTMTPIFPSNPLFSTCADMTSLHHLHEAALAKNLQDRSVLSNQRPYTFMANVLIAINPLRYLEEPDKDGYIGQSLDKCPPHPYHVAESAYRQLATVRPVMQNQSIIISGESGSGKTETSKIILDFLTVRAMSHRQSVDDSGNEPEVTRVSVRHAPRVLSSFSSRDAPSSVVGVWSSVTLGDRLMETIPILESFGNAKTHRNHNSSRFGKYMRLQFSSRHHHLTGASIDTYLLEKSRLVHPPMGERNFHIFYELLRSGRVDLLDPLHLTASLDAEHMIASFQYLNRSGCTARSDALDDAANFHKLTDALQLVGIDAAMQVDLFRLVAGVLHLGNVSFVEEETDEGTTACISPGQDALEVAAALLGMQKDLLSSAMLNKRITRSSSSRRNSIYYLKKDIRQATYSRDTIAKTVYELVFTWLMRRCASALEYNEALRDVLPYIGVLDIFGFEDFEPHNRNSFEQLLINYANETLQSIFNTCIFQAEQELYKSEHIHVPNNVALMFPWASTGGDPLYAATTTASSNATKLMADRLNDTSELISYVDNQECLNLMASRSGGVFSTIDAISRLPGPSDKKLNERLHTLFKRHSCFPTPHPKEAHEMFCIVHYAGMVKYHIDSFIDKNNNIISAQFEELMAASKSTILQALPVSPPTSSSSPPNSNNQRGGSVTQMFSVQMRGLASELEGTRCNFIRCIKPNADMEVGKFDRASVVDQLRCSGTVQACSVLRVGLPTRILYAEVVDTYLPVVGHALYEKFNCNERLFTQAICAALAFPTDAYRLGDTRLFFRTGKIDLLDKLLNVTKMEDQMPTMLVNYLVKRRWLSAVTKVMVFKMWERVFAEVRFRRSALTLQCWWRQVQARKERQSLATQARVASMLAKWTKKLKVMKSFEGKPDDKIDLLNKLLAKPVVAPSQKWLLTWLGPLQRAMYVQKLCRKACVAYLAKRGFVWLLQQVKVKRAQLLLQTQVRMVLAKRRLQELVRRRRARDHWRKALFGARMLSIMSRQFRRVHLHRLEQGQIELTAANEALQSQVQHLTAKLDSVEMDKQHLQRLVTSTAASLAEREARLQRLEAKIQSENKESLMLRIFKFFTCSSSSSVSSSRRQRKQSVDEDDDESECSMTTCTSDESADDVTVQRVRITPPTKKKQQPPRNHVWKVSRFCF</sequence>
<name>W4G629_APHAT</name>
<keyword evidence="7" id="KW-0175">Coiled coil</keyword>